<evidence type="ECO:0000256" key="1">
    <source>
        <dbReference type="SAM" id="SignalP"/>
    </source>
</evidence>
<organism evidence="2">
    <name type="scientific">Anopheles darlingi</name>
    <name type="common">Mosquito</name>
    <dbReference type="NCBI Taxonomy" id="43151"/>
    <lineage>
        <taxon>Eukaryota</taxon>
        <taxon>Metazoa</taxon>
        <taxon>Ecdysozoa</taxon>
        <taxon>Arthropoda</taxon>
        <taxon>Hexapoda</taxon>
        <taxon>Insecta</taxon>
        <taxon>Pterygota</taxon>
        <taxon>Neoptera</taxon>
        <taxon>Endopterygota</taxon>
        <taxon>Diptera</taxon>
        <taxon>Nematocera</taxon>
        <taxon>Culicoidea</taxon>
        <taxon>Culicidae</taxon>
        <taxon>Anophelinae</taxon>
        <taxon>Anopheles</taxon>
    </lineage>
</organism>
<accession>A0A2M4DCP2</accession>
<feature type="chain" id="PRO_5014856898" evidence="1">
    <location>
        <begin position="30"/>
        <end position="130"/>
    </location>
</feature>
<proteinExistence type="predicted"/>
<name>A0A2M4DCP2_ANODA</name>
<reference evidence="2" key="1">
    <citation type="submission" date="2018-01" db="EMBL/GenBank/DDBJ databases">
        <title>An insight into the sialome of Amazonian anophelines.</title>
        <authorList>
            <person name="Ribeiro J.M."/>
            <person name="Scarpassa V."/>
            <person name="Calvo E."/>
        </authorList>
    </citation>
    <scope>NUCLEOTIDE SEQUENCE</scope>
</reference>
<keyword evidence="1" id="KW-0732">Signal</keyword>
<sequence>MTLHMAGTERGFYSFRHLLFFCWLVSIETKQILPISPRMWPHKMREEGGTVSVNIGCATERRNRRWWHIPKPKSKIDTLLRVLLCAPRVRWGPAFRVVSFIYVDLAGPPLSWKKRVRVWWRQTFLACTPE</sequence>
<evidence type="ECO:0000313" key="2">
    <source>
        <dbReference type="EMBL" id="MBW75364.1"/>
    </source>
</evidence>
<protein>
    <submittedName>
        <fullName evidence="2">Putative secreted protein</fullName>
    </submittedName>
</protein>
<dbReference type="AlphaFoldDB" id="A0A2M4DCP2"/>
<feature type="signal peptide" evidence="1">
    <location>
        <begin position="1"/>
        <end position="29"/>
    </location>
</feature>
<dbReference type="EMBL" id="GGFL01011186">
    <property type="protein sequence ID" value="MBW75364.1"/>
    <property type="molecule type" value="Transcribed_RNA"/>
</dbReference>